<dbReference type="EMBL" id="CP021121">
    <property type="protein sequence ID" value="ARQ71433.1"/>
    <property type="molecule type" value="Genomic_DNA"/>
</dbReference>
<reference evidence="1 2" key="1">
    <citation type="submission" date="2017-05" db="EMBL/GenBank/DDBJ databases">
        <title>Complete genome sequence of Streptomyces sp. SCSIO 03032 revealed the diverse biosynthetic pathways for its bioactive secondary metabolites.</title>
        <authorList>
            <person name="Ma L."/>
            <person name="Zhu Y."/>
            <person name="Zhang W."/>
            <person name="Zhang G."/>
            <person name="Tian X."/>
            <person name="Zhang S."/>
            <person name="Zhang C."/>
        </authorList>
    </citation>
    <scope>NUCLEOTIDE SEQUENCE [LARGE SCALE GENOMIC DNA]</scope>
    <source>
        <strain evidence="1 2">SCSIO 03032</strain>
    </source>
</reference>
<evidence type="ECO:0000313" key="2">
    <source>
        <dbReference type="Proteomes" id="UP000194218"/>
    </source>
</evidence>
<evidence type="ECO:0000313" key="1">
    <source>
        <dbReference type="EMBL" id="ARQ71433.1"/>
    </source>
</evidence>
<proteinExistence type="predicted"/>
<dbReference type="AlphaFoldDB" id="A0A1W7D2W7"/>
<dbReference type="RefSeq" id="WP_086161275.1">
    <property type="nucleotide sequence ID" value="NZ_CP021121.1"/>
</dbReference>
<protein>
    <submittedName>
        <fullName evidence="1">Uncharacterized protein</fullName>
    </submittedName>
</protein>
<accession>A0A1W7D2W7</accession>
<dbReference type="Proteomes" id="UP000194218">
    <property type="component" value="Chromosome"/>
</dbReference>
<dbReference type="KEGG" id="smao:CAG99_23715"/>
<sequence length="63" mass="6658">MAPRPHHPGVNLRLRWWALALPAAAFAALLTLLVSAGDAGAAASGERQPMSRVIEHIHATLTP</sequence>
<name>A0A1W7D2W7_9ACTN</name>
<gene>
    <name evidence="1" type="ORF">CAG99_23715</name>
</gene>
<organism evidence="1 2">
    <name type="scientific">Streptomyces marincola</name>
    <dbReference type="NCBI Taxonomy" id="2878388"/>
    <lineage>
        <taxon>Bacteria</taxon>
        <taxon>Bacillati</taxon>
        <taxon>Actinomycetota</taxon>
        <taxon>Actinomycetes</taxon>
        <taxon>Kitasatosporales</taxon>
        <taxon>Streptomycetaceae</taxon>
        <taxon>Streptomyces</taxon>
    </lineage>
</organism>
<keyword evidence="2" id="KW-1185">Reference proteome</keyword>